<name>A0A8C2EG31_CYPCA</name>
<comment type="subcellular location">
    <subcellularLocation>
        <location evidence="1">Cytoplasm</location>
    </subcellularLocation>
</comment>
<sequence>MSNIRVVCSDRNPKSSIQRAHRKVNNDPTLRIQNLSLLVQQIKSCYQETLQQLVVMSLPDVLVLGRTPLSEQGLEEMRKILLLLLGCAVQCNRKEEYIDRIQTLDFDTQAAIAAHIQEVTHNQENVFDLQCVEESESVPHDKDIVFRQLTFNLKRLVDERDQHAEMMVSLTLERDSVLSSLHTAPSPGESPSMRRTESVQHLSVELADAKAKIRRLRQEL</sequence>
<dbReference type="AlphaFoldDB" id="A0A8C2EG31"/>
<dbReference type="Proteomes" id="UP000694701">
    <property type="component" value="Unplaced"/>
</dbReference>
<dbReference type="InterPro" id="IPR036872">
    <property type="entry name" value="CH_dom_sf"/>
</dbReference>
<evidence type="ECO:0000259" key="5">
    <source>
        <dbReference type="Pfam" id="PF19047"/>
    </source>
</evidence>
<evidence type="ECO:0000313" key="6">
    <source>
        <dbReference type="Ensembl" id="ENSCCRP00020040704.1"/>
    </source>
</evidence>
<reference evidence="6" key="1">
    <citation type="submission" date="2025-08" db="UniProtKB">
        <authorList>
            <consortium name="Ensembl"/>
        </authorList>
    </citation>
    <scope>IDENTIFICATION</scope>
</reference>
<dbReference type="PANTHER" id="PTHR18947:SF30">
    <property type="entry name" value="GIRDIN"/>
    <property type="match status" value="1"/>
</dbReference>
<evidence type="ECO:0000256" key="3">
    <source>
        <dbReference type="ARBA" id="ARBA00023054"/>
    </source>
</evidence>
<dbReference type="InterPro" id="IPR043936">
    <property type="entry name" value="HOOK_N"/>
</dbReference>
<keyword evidence="2" id="KW-0963">Cytoplasm</keyword>
<evidence type="ECO:0000256" key="1">
    <source>
        <dbReference type="ARBA" id="ARBA00004496"/>
    </source>
</evidence>
<organism evidence="6 7">
    <name type="scientific">Cyprinus carpio</name>
    <name type="common">Common carp</name>
    <dbReference type="NCBI Taxonomy" id="7962"/>
    <lineage>
        <taxon>Eukaryota</taxon>
        <taxon>Metazoa</taxon>
        <taxon>Chordata</taxon>
        <taxon>Craniata</taxon>
        <taxon>Vertebrata</taxon>
        <taxon>Euteleostomi</taxon>
        <taxon>Actinopterygii</taxon>
        <taxon>Neopterygii</taxon>
        <taxon>Teleostei</taxon>
        <taxon>Ostariophysi</taxon>
        <taxon>Cypriniformes</taxon>
        <taxon>Cyprinidae</taxon>
        <taxon>Cyprininae</taxon>
        <taxon>Cyprinus</taxon>
    </lineage>
</organism>
<accession>A0A8C2EG31</accession>
<dbReference type="GO" id="GO:0030705">
    <property type="term" value="P:cytoskeleton-dependent intracellular transport"/>
    <property type="evidence" value="ECO:0007669"/>
    <property type="project" value="InterPro"/>
</dbReference>
<feature type="region of interest" description="Disordered" evidence="4">
    <location>
        <begin position="179"/>
        <end position="198"/>
    </location>
</feature>
<feature type="domain" description="HOOK N-terminal" evidence="5">
    <location>
        <begin position="18"/>
        <end position="118"/>
    </location>
</feature>
<dbReference type="Gene3D" id="1.10.418.10">
    <property type="entry name" value="Calponin-like domain"/>
    <property type="match status" value="1"/>
</dbReference>
<evidence type="ECO:0000256" key="4">
    <source>
        <dbReference type="SAM" id="MobiDB-lite"/>
    </source>
</evidence>
<protein>
    <recommendedName>
        <fullName evidence="5">HOOK N-terminal domain-containing protein</fullName>
    </recommendedName>
</protein>
<dbReference type="GO" id="GO:0005813">
    <property type="term" value="C:centrosome"/>
    <property type="evidence" value="ECO:0007669"/>
    <property type="project" value="TreeGrafter"/>
</dbReference>
<evidence type="ECO:0000256" key="2">
    <source>
        <dbReference type="ARBA" id="ARBA00022490"/>
    </source>
</evidence>
<dbReference type="SUPFAM" id="SSF116907">
    <property type="entry name" value="Hook domain"/>
    <property type="match status" value="1"/>
</dbReference>
<dbReference type="Pfam" id="PF19047">
    <property type="entry name" value="HOOK_N"/>
    <property type="match status" value="1"/>
</dbReference>
<dbReference type="GO" id="GO:0031122">
    <property type="term" value="P:cytoplasmic microtubule organization"/>
    <property type="evidence" value="ECO:0007669"/>
    <property type="project" value="TreeGrafter"/>
</dbReference>
<dbReference type="GO" id="GO:0008017">
    <property type="term" value="F:microtubule binding"/>
    <property type="evidence" value="ECO:0007669"/>
    <property type="project" value="TreeGrafter"/>
</dbReference>
<dbReference type="GO" id="GO:0005737">
    <property type="term" value="C:cytoplasm"/>
    <property type="evidence" value="ECO:0007669"/>
    <property type="project" value="UniProtKB-SubCell"/>
</dbReference>
<evidence type="ECO:0000313" key="7">
    <source>
        <dbReference type="Proteomes" id="UP000694701"/>
    </source>
</evidence>
<dbReference type="Ensembl" id="ENSCCRT00020044406.1">
    <property type="protein sequence ID" value="ENSCCRP00020040704.1"/>
    <property type="gene ID" value="ENSCCRG00020018109.1"/>
</dbReference>
<dbReference type="GO" id="GO:0051959">
    <property type="term" value="F:dynein light intermediate chain binding"/>
    <property type="evidence" value="ECO:0007669"/>
    <property type="project" value="TreeGrafter"/>
</dbReference>
<proteinExistence type="predicted"/>
<keyword evidence="3" id="KW-0175">Coiled coil</keyword>
<dbReference type="PANTHER" id="PTHR18947">
    <property type="entry name" value="HOOK PROTEINS"/>
    <property type="match status" value="1"/>
</dbReference>